<evidence type="ECO:0000256" key="2">
    <source>
        <dbReference type="ARBA" id="ARBA00023002"/>
    </source>
</evidence>
<dbReference type="InterPro" id="IPR041640">
    <property type="entry name" value="Tyrosinase_C"/>
</dbReference>
<sequence length="274" mass="30343">MQLSMAKFFKPIPNKREVILAVQKESEEPDSDIEPDLTPFWNTQNSYWESSEVTTTTPFRYTYPEFNGLDLSNPTAVRTAIAQKVNQLYGPNSTSKSIQSKAASVVPQSAPHTQANLAHVPAPAAHNPVPAPAAAVSAVHNNPNPGHAVPHTEPDFSHVPINQTSGEHKVWKWTARIQIKKYEEWRFSPNFVGAHHVFANSVLDRCANCRAHRDAVVEGFVHLNKGINEHSGLHSLEPDVVVPYLKHDLHWRVQKAGGEPILKLAHASPTLTLP</sequence>
<dbReference type="Proteomes" id="UP000623467">
    <property type="component" value="Unassembled WGS sequence"/>
</dbReference>
<evidence type="ECO:0000313" key="5">
    <source>
        <dbReference type="EMBL" id="KAF7349475.1"/>
    </source>
</evidence>
<gene>
    <name evidence="5" type="ORF">MSAN_01737800</name>
</gene>
<dbReference type="OrthoDB" id="6132182at2759"/>
<protein>
    <submittedName>
        <fullName evidence="5">Tyrosinase</fullName>
    </submittedName>
</protein>
<keyword evidence="2" id="KW-0560">Oxidoreductase</keyword>
<dbReference type="AlphaFoldDB" id="A0A8H6Y0C0"/>
<evidence type="ECO:0000259" key="4">
    <source>
        <dbReference type="Pfam" id="PF18132"/>
    </source>
</evidence>
<dbReference type="GO" id="GO:0004497">
    <property type="term" value="F:monooxygenase activity"/>
    <property type="evidence" value="ECO:0007669"/>
    <property type="project" value="UniProtKB-KW"/>
</dbReference>
<keyword evidence="6" id="KW-1185">Reference proteome</keyword>
<evidence type="ECO:0000256" key="3">
    <source>
        <dbReference type="ARBA" id="ARBA00023033"/>
    </source>
</evidence>
<dbReference type="Pfam" id="PF18132">
    <property type="entry name" value="Tyrosinase_C"/>
    <property type="match status" value="1"/>
</dbReference>
<keyword evidence="3" id="KW-0503">Monooxygenase</keyword>
<comment type="cofactor">
    <cofactor evidence="1">
        <name>Cu(2+)</name>
        <dbReference type="ChEBI" id="CHEBI:29036"/>
    </cofactor>
</comment>
<dbReference type="EMBL" id="JACAZH010000016">
    <property type="protein sequence ID" value="KAF7349475.1"/>
    <property type="molecule type" value="Genomic_DNA"/>
</dbReference>
<proteinExistence type="predicted"/>
<name>A0A8H6Y0C0_9AGAR</name>
<organism evidence="5 6">
    <name type="scientific">Mycena sanguinolenta</name>
    <dbReference type="NCBI Taxonomy" id="230812"/>
    <lineage>
        <taxon>Eukaryota</taxon>
        <taxon>Fungi</taxon>
        <taxon>Dikarya</taxon>
        <taxon>Basidiomycota</taxon>
        <taxon>Agaricomycotina</taxon>
        <taxon>Agaricomycetes</taxon>
        <taxon>Agaricomycetidae</taxon>
        <taxon>Agaricales</taxon>
        <taxon>Marasmiineae</taxon>
        <taxon>Mycenaceae</taxon>
        <taxon>Mycena</taxon>
    </lineage>
</organism>
<dbReference type="InterPro" id="IPR008922">
    <property type="entry name" value="Di-copper_centre_dom_sf"/>
</dbReference>
<reference evidence="5" key="1">
    <citation type="submission" date="2020-05" db="EMBL/GenBank/DDBJ databases">
        <title>Mycena genomes resolve the evolution of fungal bioluminescence.</title>
        <authorList>
            <person name="Tsai I.J."/>
        </authorList>
    </citation>
    <scope>NUCLEOTIDE SEQUENCE</scope>
    <source>
        <strain evidence="5">160909Yilan</strain>
    </source>
</reference>
<evidence type="ECO:0000256" key="1">
    <source>
        <dbReference type="ARBA" id="ARBA00001973"/>
    </source>
</evidence>
<dbReference type="Gene3D" id="1.10.1280.10">
    <property type="entry name" value="Di-copper center containing domain from catechol oxidase"/>
    <property type="match status" value="1"/>
</dbReference>
<comment type="caution">
    <text evidence="5">The sequence shown here is derived from an EMBL/GenBank/DDBJ whole genome shotgun (WGS) entry which is preliminary data.</text>
</comment>
<accession>A0A8H6Y0C0</accession>
<feature type="domain" description="Tyrosinase C-terminal" evidence="4">
    <location>
        <begin position="182"/>
        <end position="261"/>
    </location>
</feature>
<evidence type="ECO:0000313" key="6">
    <source>
        <dbReference type="Proteomes" id="UP000623467"/>
    </source>
</evidence>